<organism evidence="2 3">
    <name type="scientific">Spartinivicinus poritis</name>
    <dbReference type="NCBI Taxonomy" id="2994640"/>
    <lineage>
        <taxon>Bacteria</taxon>
        <taxon>Pseudomonadati</taxon>
        <taxon>Pseudomonadota</taxon>
        <taxon>Gammaproteobacteria</taxon>
        <taxon>Oceanospirillales</taxon>
        <taxon>Zooshikellaceae</taxon>
        <taxon>Spartinivicinus</taxon>
    </lineage>
</organism>
<dbReference type="PROSITE" id="PS51750">
    <property type="entry name" value="BRO_N"/>
    <property type="match status" value="1"/>
</dbReference>
<dbReference type="PANTHER" id="PTHR36180:SF2">
    <property type="entry name" value="BRO FAMILY PROTEIN"/>
    <property type="match status" value="1"/>
</dbReference>
<comment type="caution">
    <text evidence="2">The sequence shown here is derived from an EMBL/GenBank/DDBJ whole genome shotgun (WGS) entry which is preliminary data.</text>
</comment>
<reference evidence="2 3" key="1">
    <citation type="submission" date="2022-11" db="EMBL/GenBank/DDBJ databases">
        <title>Spartinivicinus poritis sp. nov., isolated from scleractinian coral Porites lutea.</title>
        <authorList>
            <person name="Zhang G."/>
            <person name="Cai L."/>
            <person name="Wei Q."/>
        </authorList>
    </citation>
    <scope>NUCLEOTIDE SEQUENCE [LARGE SCALE GENOMIC DNA]</scope>
    <source>
        <strain evidence="2 3">A2-2</strain>
    </source>
</reference>
<dbReference type="InterPro" id="IPR003497">
    <property type="entry name" value="BRO_N_domain"/>
</dbReference>
<accession>A0ABT5UI27</accession>
<evidence type="ECO:0000313" key="3">
    <source>
        <dbReference type="Proteomes" id="UP001528823"/>
    </source>
</evidence>
<dbReference type="Proteomes" id="UP001528823">
    <property type="component" value="Unassembled WGS sequence"/>
</dbReference>
<dbReference type="Pfam" id="PF02498">
    <property type="entry name" value="Bro-N"/>
    <property type="match status" value="1"/>
</dbReference>
<dbReference type="InterPro" id="IPR005039">
    <property type="entry name" value="Ant_C"/>
</dbReference>
<protein>
    <submittedName>
        <fullName evidence="2">Phage antirepressor</fullName>
    </submittedName>
</protein>
<dbReference type="EMBL" id="JAPMOU010000075">
    <property type="protein sequence ID" value="MDE1465646.1"/>
    <property type="molecule type" value="Genomic_DNA"/>
</dbReference>
<proteinExistence type="predicted"/>
<gene>
    <name evidence="2" type="ORF">ORQ98_27155</name>
</gene>
<sequence length="219" mass="24213">MNDLIPFQFGSSAVRIINIEGEPWFVSKDVAEVLGYATAYKMTRSLDENEKGPQIVGTLGGAQELSLISESGLYSAILKSRRPEAKAFKKWVTNEVLPTIRKTGGYIAGQENDSPEVIMAKALQVAQSIIETKAKQLAVAKQETNEALPKIEFHDQVAQAPDAITVGEAAKIIGTGRNRLFEYMRQIGWVTRYNEPYQSKIGQGLLNVKLSQFEHPMKA</sequence>
<feature type="domain" description="Bro-N" evidence="1">
    <location>
        <begin position="1"/>
        <end position="104"/>
    </location>
</feature>
<name>A0ABT5UI27_9GAMM</name>
<keyword evidence="3" id="KW-1185">Reference proteome</keyword>
<dbReference type="RefSeq" id="WP_274691949.1">
    <property type="nucleotide sequence ID" value="NZ_JAPMOU010000075.1"/>
</dbReference>
<dbReference type="Pfam" id="PF03374">
    <property type="entry name" value="ANT"/>
    <property type="match status" value="1"/>
</dbReference>
<evidence type="ECO:0000313" key="2">
    <source>
        <dbReference type="EMBL" id="MDE1465646.1"/>
    </source>
</evidence>
<evidence type="ECO:0000259" key="1">
    <source>
        <dbReference type="PROSITE" id="PS51750"/>
    </source>
</evidence>
<dbReference type="PANTHER" id="PTHR36180">
    <property type="entry name" value="DNA-BINDING PROTEIN-RELATED-RELATED"/>
    <property type="match status" value="1"/>
</dbReference>
<dbReference type="SMART" id="SM01040">
    <property type="entry name" value="Bro-N"/>
    <property type="match status" value="1"/>
</dbReference>